<comment type="caution">
    <text evidence="8">The sequence shown here is derived from an EMBL/GenBank/DDBJ whole genome shotgun (WGS) entry which is preliminary data.</text>
</comment>
<dbReference type="Proteomes" id="UP001174694">
    <property type="component" value="Unassembled WGS sequence"/>
</dbReference>
<proteinExistence type="predicted"/>
<keyword evidence="3" id="KW-0274">FAD</keyword>
<dbReference type="EMBL" id="JANBVO010000014">
    <property type="protein sequence ID" value="KAJ9145510.1"/>
    <property type="molecule type" value="Genomic_DNA"/>
</dbReference>
<gene>
    <name evidence="8" type="ORF">NKR23_g5279</name>
</gene>
<feature type="signal peptide" evidence="6">
    <location>
        <begin position="1"/>
        <end position="23"/>
    </location>
</feature>
<accession>A0AA38VJH1</accession>
<evidence type="ECO:0000256" key="1">
    <source>
        <dbReference type="ARBA" id="ARBA00001974"/>
    </source>
</evidence>
<dbReference type="AlphaFoldDB" id="A0AA38VJH1"/>
<keyword evidence="9" id="KW-1185">Reference proteome</keyword>
<dbReference type="PRINTS" id="PR00420">
    <property type="entry name" value="RNGMNOXGNASE"/>
</dbReference>
<dbReference type="PANTHER" id="PTHR47178">
    <property type="entry name" value="MONOOXYGENASE, FAD-BINDING"/>
    <property type="match status" value="1"/>
</dbReference>
<dbReference type="Gene3D" id="3.50.50.60">
    <property type="entry name" value="FAD/NAD(P)-binding domain"/>
    <property type="match status" value="1"/>
</dbReference>
<dbReference type="SUPFAM" id="SSF51905">
    <property type="entry name" value="FAD/NAD(P)-binding domain"/>
    <property type="match status" value="1"/>
</dbReference>
<name>A0AA38VJH1_9PEZI</name>
<dbReference type="InterPro" id="IPR036188">
    <property type="entry name" value="FAD/NAD-bd_sf"/>
</dbReference>
<keyword evidence="2" id="KW-0285">Flavoprotein</keyword>
<evidence type="ECO:0000313" key="8">
    <source>
        <dbReference type="EMBL" id="KAJ9145510.1"/>
    </source>
</evidence>
<evidence type="ECO:0000259" key="7">
    <source>
        <dbReference type="Pfam" id="PF01494"/>
    </source>
</evidence>
<evidence type="ECO:0000313" key="9">
    <source>
        <dbReference type="Proteomes" id="UP001174694"/>
    </source>
</evidence>
<dbReference type="Pfam" id="PF01494">
    <property type="entry name" value="FAD_binding_3"/>
    <property type="match status" value="1"/>
</dbReference>
<evidence type="ECO:0000256" key="2">
    <source>
        <dbReference type="ARBA" id="ARBA00022630"/>
    </source>
</evidence>
<reference evidence="8" key="1">
    <citation type="submission" date="2022-07" db="EMBL/GenBank/DDBJ databases">
        <title>Fungi with potential for degradation of polypropylene.</title>
        <authorList>
            <person name="Gostincar C."/>
        </authorList>
    </citation>
    <scope>NUCLEOTIDE SEQUENCE</scope>
    <source>
        <strain evidence="8">EXF-13308</strain>
    </source>
</reference>
<dbReference type="GO" id="GO:0071949">
    <property type="term" value="F:FAD binding"/>
    <property type="evidence" value="ECO:0007669"/>
    <property type="project" value="InterPro"/>
</dbReference>
<organism evidence="8 9">
    <name type="scientific">Pleurostoma richardsiae</name>
    <dbReference type="NCBI Taxonomy" id="41990"/>
    <lineage>
        <taxon>Eukaryota</taxon>
        <taxon>Fungi</taxon>
        <taxon>Dikarya</taxon>
        <taxon>Ascomycota</taxon>
        <taxon>Pezizomycotina</taxon>
        <taxon>Sordariomycetes</taxon>
        <taxon>Sordariomycetidae</taxon>
        <taxon>Calosphaeriales</taxon>
        <taxon>Pleurostomataceae</taxon>
        <taxon>Pleurostoma</taxon>
    </lineage>
</organism>
<comment type="cofactor">
    <cofactor evidence="1">
        <name>FAD</name>
        <dbReference type="ChEBI" id="CHEBI:57692"/>
    </cofactor>
</comment>
<feature type="chain" id="PRO_5041258184" evidence="6">
    <location>
        <begin position="24"/>
        <end position="378"/>
    </location>
</feature>
<evidence type="ECO:0000256" key="4">
    <source>
        <dbReference type="ARBA" id="ARBA00023002"/>
    </source>
</evidence>
<evidence type="ECO:0000256" key="5">
    <source>
        <dbReference type="ARBA" id="ARBA00023033"/>
    </source>
</evidence>
<protein>
    <submittedName>
        <fullName evidence="8">FAD/NAD(P)-binding domain-containing protein</fullName>
    </submittedName>
</protein>
<dbReference type="PANTHER" id="PTHR47178:SF1">
    <property type="entry name" value="FAD-BINDING DOMAIN-CONTAINING PROTEIN-RELATED"/>
    <property type="match status" value="1"/>
</dbReference>
<keyword evidence="6" id="KW-0732">Signal</keyword>
<keyword evidence="5" id="KW-0503">Monooxygenase</keyword>
<dbReference type="GO" id="GO:0004497">
    <property type="term" value="F:monooxygenase activity"/>
    <property type="evidence" value="ECO:0007669"/>
    <property type="project" value="UniProtKB-KW"/>
</dbReference>
<dbReference type="InterPro" id="IPR002938">
    <property type="entry name" value="FAD-bd"/>
</dbReference>
<sequence length="378" mass="41796">MCITDPPLHVLIAGAGIVGLTLAQGCRQNGIRYTLFERDERKDERPQGWSLLLHWCLDALERTAGPEVVALLPGATVDPSMTRDEGKFVFLNLHTGIVRALIPPMKRRMRLHRQKLREALLTGVDMQPGKRLETYEKLADGQVRAHFADGTTATGSLLVGADGNNSAVRKCLTTEHELIDLGVNILGVVRRLTPEQSEEERIPQPDGRDSFTGIMHISWVVQDLVKDAVPTSTQERIAVMKERAQGFAEPMRNLIMDIPDDHPFVSYLTLRDWPCLPWDNDGGTVTLAGDACHPMTMFRGEGANHGILDAALLVDQLKRVRDGDVSQKEAIEAYEGEMRGRTAEAVLKSRRAALDGHVWEKITDDCPLLAARVPPATA</sequence>
<feature type="domain" description="FAD-binding" evidence="7">
    <location>
        <begin position="119"/>
        <end position="345"/>
    </location>
</feature>
<keyword evidence="4" id="KW-0560">Oxidoreductase</keyword>
<evidence type="ECO:0000256" key="3">
    <source>
        <dbReference type="ARBA" id="ARBA00022827"/>
    </source>
</evidence>
<evidence type="ECO:0000256" key="6">
    <source>
        <dbReference type="SAM" id="SignalP"/>
    </source>
</evidence>